<feature type="compositionally biased region" description="Polar residues" evidence="1">
    <location>
        <begin position="203"/>
        <end position="212"/>
    </location>
</feature>
<dbReference type="EMBL" id="UZAN01054338">
    <property type="protein sequence ID" value="VDP90384.1"/>
    <property type="molecule type" value="Genomic_DNA"/>
</dbReference>
<dbReference type="InterPro" id="IPR019322">
    <property type="entry name" value="TIMM29"/>
</dbReference>
<organism evidence="4 5">
    <name type="scientific">Echinostoma caproni</name>
    <dbReference type="NCBI Taxonomy" id="27848"/>
    <lineage>
        <taxon>Eukaryota</taxon>
        <taxon>Metazoa</taxon>
        <taxon>Spiralia</taxon>
        <taxon>Lophotrochozoa</taxon>
        <taxon>Platyhelminthes</taxon>
        <taxon>Trematoda</taxon>
        <taxon>Digenea</taxon>
        <taxon>Plagiorchiida</taxon>
        <taxon>Echinostomata</taxon>
        <taxon>Echinostomatoidea</taxon>
        <taxon>Echinostomatidae</taxon>
        <taxon>Echinostoma</taxon>
    </lineage>
</organism>
<feature type="region of interest" description="Disordered" evidence="1">
    <location>
        <begin position="343"/>
        <end position="380"/>
    </location>
</feature>
<evidence type="ECO:0000256" key="2">
    <source>
        <dbReference type="SAM" id="SignalP"/>
    </source>
</evidence>
<dbReference type="GO" id="GO:0045039">
    <property type="term" value="P:protein insertion into mitochondrial inner membrane"/>
    <property type="evidence" value="ECO:0007669"/>
    <property type="project" value="TreeGrafter"/>
</dbReference>
<feature type="region of interest" description="Disordered" evidence="1">
    <location>
        <begin position="165"/>
        <end position="217"/>
    </location>
</feature>
<evidence type="ECO:0000313" key="5">
    <source>
        <dbReference type="Proteomes" id="UP000272942"/>
    </source>
</evidence>
<feature type="signal peptide" evidence="2">
    <location>
        <begin position="1"/>
        <end position="18"/>
    </location>
</feature>
<evidence type="ECO:0000256" key="1">
    <source>
        <dbReference type="SAM" id="MobiDB-lite"/>
    </source>
</evidence>
<sequence>MRSVAWGSAITTVSLVYAFCPTEEQYHSALVDSGLDLWEVPMLLRNPRSVDHVLDRFDVWSRGRLRVSEMGLFAVVWRDDSTQECMLYSESCPYVFPSNGGGQFTSLVRLFLFDRPNETGLARLSNIISDRILDIGFLGRWWFMHQSMQDYDINPNECLVRRAADDPVDPVNPSVPGEKIISESGTKTPCEVNPPKSHKDPAGSTSVHSSANDQDDENEWEVMDEELVFVDCRGVIEPDVLIPHNPVSLVDLDSNHPLVQVGPAVFEGHYENVIGTLMFINSASTLSGPQASYQTDGGTEQSETNIALDRPSCTRYPAPTLSVLKCTKTLVLDRIFLKPKQMEMENTMLPTDQTPKLTEHSYESVSPPTSPSSPPPPDSS</sequence>
<dbReference type="Pfam" id="PF10171">
    <property type="entry name" value="Tim29"/>
    <property type="match status" value="2"/>
</dbReference>
<feature type="compositionally biased region" description="Pro residues" evidence="1">
    <location>
        <begin position="368"/>
        <end position="380"/>
    </location>
</feature>
<proteinExistence type="predicted"/>
<dbReference type="Pfam" id="PF10419">
    <property type="entry name" value="TFIIIC_sub6"/>
    <property type="match status" value="1"/>
</dbReference>
<evidence type="ECO:0000259" key="3">
    <source>
        <dbReference type="Pfam" id="PF10419"/>
    </source>
</evidence>
<dbReference type="PANTHER" id="PTHR21435">
    <property type="entry name" value="MITOCHONDRIAL IMPORT INNER MEMBRANE TRANSLOCASE SUBUNIT TIM29"/>
    <property type="match status" value="1"/>
</dbReference>
<dbReference type="GO" id="GO:0042721">
    <property type="term" value="C:TIM22 mitochondrial import inner membrane insertion complex"/>
    <property type="evidence" value="ECO:0007669"/>
    <property type="project" value="InterPro"/>
</dbReference>
<name>A0A3P8I7S4_9TREM</name>
<dbReference type="PANTHER" id="PTHR21435:SF1">
    <property type="entry name" value="MITOCHONDRIAL IMPORT INNER MEMBRANE TRANSLOCASE SUBUNIT TIM29"/>
    <property type="match status" value="1"/>
</dbReference>
<keyword evidence="5" id="KW-1185">Reference proteome</keyword>
<dbReference type="OrthoDB" id="5970620at2759"/>
<keyword evidence="2" id="KW-0732">Signal</keyword>
<feature type="chain" id="PRO_5018171378" description="Transcription factor TFIIIC triple barrel domain-containing protein" evidence="2">
    <location>
        <begin position="19"/>
        <end position="380"/>
    </location>
</feature>
<dbReference type="Gene3D" id="2.60.40.4370">
    <property type="match status" value="1"/>
</dbReference>
<gene>
    <name evidence="4" type="ORF">ECPE_LOCUS13112</name>
</gene>
<dbReference type="Proteomes" id="UP000272942">
    <property type="component" value="Unassembled WGS sequence"/>
</dbReference>
<dbReference type="AlphaFoldDB" id="A0A3P8I7S4"/>
<feature type="domain" description="Transcription factor TFIIIC triple barrel" evidence="3">
    <location>
        <begin position="225"/>
        <end position="337"/>
    </location>
</feature>
<dbReference type="InterPro" id="IPR019481">
    <property type="entry name" value="TFIIIC_triple_barrel"/>
</dbReference>
<protein>
    <recommendedName>
        <fullName evidence="3">Transcription factor TFIIIC triple barrel domain-containing protein</fullName>
    </recommendedName>
</protein>
<evidence type="ECO:0000313" key="4">
    <source>
        <dbReference type="EMBL" id="VDP90384.1"/>
    </source>
</evidence>
<reference evidence="4 5" key="1">
    <citation type="submission" date="2018-11" db="EMBL/GenBank/DDBJ databases">
        <authorList>
            <consortium name="Pathogen Informatics"/>
        </authorList>
    </citation>
    <scope>NUCLEOTIDE SEQUENCE [LARGE SCALE GENOMIC DNA]</scope>
    <source>
        <strain evidence="4 5">Egypt</strain>
    </source>
</reference>
<accession>A0A3P8I7S4</accession>